<evidence type="ECO:0000313" key="1">
    <source>
        <dbReference type="EMBL" id="CAF1313091.1"/>
    </source>
</evidence>
<comment type="caution">
    <text evidence="1">The sequence shown here is derived from an EMBL/GenBank/DDBJ whole genome shotgun (WGS) entry which is preliminary data.</text>
</comment>
<feature type="non-terminal residue" evidence="1">
    <location>
        <position position="1"/>
    </location>
</feature>
<protein>
    <submittedName>
        <fullName evidence="1">Uncharacterized protein</fullName>
    </submittedName>
</protein>
<dbReference type="Proteomes" id="UP000681720">
    <property type="component" value="Unassembled WGS sequence"/>
</dbReference>
<name>A0A815ELH1_9BILA</name>
<dbReference type="Proteomes" id="UP000663834">
    <property type="component" value="Unassembled WGS sequence"/>
</dbReference>
<organism evidence="1 3">
    <name type="scientific">Rotaria magnacalcarata</name>
    <dbReference type="NCBI Taxonomy" id="392030"/>
    <lineage>
        <taxon>Eukaryota</taxon>
        <taxon>Metazoa</taxon>
        <taxon>Spiralia</taxon>
        <taxon>Gnathifera</taxon>
        <taxon>Rotifera</taxon>
        <taxon>Eurotatoria</taxon>
        <taxon>Bdelloidea</taxon>
        <taxon>Philodinida</taxon>
        <taxon>Philodinidae</taxon>
        <taxon>Rotaria</taxon>
    </lineage>
</organism>
<dbReference type="AlphaFoldDB" id="A0A815ELH1"/>
<evidence type="ECO:0000313" key="2">
    <source>
        <dbReference type="EMBL" id="CAF4267837.1"/>
    </source>
</evidence>
<evidence type="ECO:0000313" key="3">
    <source>
        <dbReference type="Proteomes" id="UP000663834"/>
    </source>
</evidence>
<sequence>AFLIQNSAMLERIEIYRGGVGDGQVSAAYEHKLP</sequence>
<accession>A0A815ELH1</accession>
<dbReference type="EMBL" id="CAJNOW010001305">
    <property type="protein sequence ID" value="CAF1313091.1"/>
    <property type="molecule type" value="Genomic_DNA"/>
</dbReference>
<reference evidence="1" key="1">
    <citation type="submission" date="2021-02" db="EMBL/GenBank/DDBJ databases">
        <authorList>
            <person name="Nowell W R."/>
        </authorList>
    </citation>
    <scope>NUCLEOTIDE SEQUENCE</scope>
</reference>
<proteinExistence type="predicted"/>
<gene>
    <name evidence="2" type="ORF">GIL414_LOCUS24421</name>
    <name evidence="1" type="ORF">KQP761_LOCUS5355</name>
</gene>
<dbReference type="EMBL" id="CAJOBJ010030087">
    <property type="protein sequence ID" value="CAF4267837.1"/>
    <property type="molecule type" value="Genomic_DNA"/>
</dbReference>